<evidence type="ECO:0000313" key="2">
    <source>
        <dbReference type="EMBL" id="PRP65841.1"/>
    </source>
</evidence>
<keyword evidence="1" id="KW-0812">Transmembrane</keyword>
<evidence type="ECO:0000313" key="3">
    <source>
        <dbReference type="Proteomes" id="UP000239532"/>
    </source>
</evidence>
<keyword evidence="3" id="KW-1185">Reference proteome</keyword>
<dbReference type="Proteomes" id="UP000239532">
    <property type="component" value="Unassembled WGS sequence"/>
</dbReference>
<keyword evidence="1" id="KW-1133">Transmembrane helix</keyword>
<name>A0A2S9WQV0_9FLAO</name>
<feature type="transmembrane region" description="Helical" evidence="1">
    <location>
        <begin position="132"/>
        <end position="151"/>
    </location>
</feature>
<accession>A0A2S9WQV0</accession>
<reference evidence="2 3" key="1">
    <citation type="submission" date="2016-11" db="EMBL/GenBank/DDBJ databases">
        <title>Trade-off between light-utilization and light-protection in marine flavobacteria.</title>
        <authorList>
            <person name="Kumagai Y."/>
        </authorList>
    </citation>
    <scope>NUCLEOTIDE SEQUENCE [LARGE SCALE GENOMIC DNA]</scope>
    <source>
        <strain evidence="2 3">JCM 17109</strain>
    </source>
</reference>
<dbReference type="RefSeq" id="WP_105981707.1">
    <property type="nucleotide sequence ID" value="NZ_MQUC01000003.1"/>
</dbReference>
<dbReference type="AlphaFoldDB" id="A0A2S9WQV0"/>
<comment type="caution">
    <text evidence="2">The sequence shown here is derived from an EMBL/GenBank/DDBJ whole genome shotgun (WGS) entry which is preliminary data.</text>
</comment>
<proteinExistence type="predicted"/>
<gene>
    <name evidence="2" type="ORF">BST86_01405</name>
</gene>
<organism evidence="2 3">
    <name type="scientific">Nonlabens agnitus</name>
    <dbReference type="NCBI Taxonomy" id="870484"/>
    <lineage>
        <taxon>Bacteria</taxon>
        <taxon>Pseudomonadati</taxon>
        <taxon>Bacteroidota</taxon>
        <taxon>Flavobacteriia</taxon>
        <taxon>Flavobacteriales</taxon>
        <taxon>Flavobacteriaceae</taxon>
        <taxon>Nonlabens</taxon>
    </lineage>
</organism>
<evidence type="ECO:0000256" key="1">
    <source>
        <dbReference type="SAM" id="Phobius"/>
    </source>
</evidence>
<keyword evidence="1" id="KW-0472">Membrane</keyword>
<dbReference type="EMBL" id="MQUC01000003">
    <property type="protein sequence ID" value="PRP65841.1"/>
    <property type="molecule type" value="Genomic_DNA"/>
</dbReference>
<sequence>MSKQSNIELNQEVILDQLTEVAELISKNNLESKFNEIQEMQMLSSQSVDIRLVHLEQRLGEMQNFLNTIIKNQSTVDKLLSKSEHNAYASKVNTNINHLNDKIQKVTKRQSVHIKKSNSIQKSFDTHIKKGIVPLVLYVSVTLIIVMGDYIDKCISLIWNLF</sequence>
<protein>
    <submittedName>
        <fullName evidence="2">Uncharacterized protein</fullName>
    </submittedName>
</protein>